<proteinExistence type="predicted"/>
<dbReference type="PANTHER" id="PTHR23150:SF35">
    <property type="entry name" value="BLL6746 PROTEIN"/>
    <property type="match status" value="1"/>
</dbReference>
<evidence type="ECO:0000313" key="3">
    <source>
        <dbReference type="EMBL" id="SHH55043.1"/>
    </source>
</evidence>
<dbReference type="EMBL" id="LT670818">
    <property type="protein sequence ID" value="SHH55043.1"/>
    <property type="molecule type" value="Genomic_DNA"/>
</dbReference>
<dbReference type="InterPro" id="IPR042095">
    <property type="entry name" value="SUMF_sf"/>
</dbReference>
<dbReference type="Gene3D" id="3.90.1580.10">
    <property type="entry name" value="paralog of FGE (formylglycine-generating enzyme)"/>
    <property type="match status" value="1"/>
</dbReference>
<dbReference type="InterPro" id="IPR051043">
    <property type="entry name" value="Sulfatase_Mod_Factor_Kinase"/>
</dbReference>
<dbReference type="AlphaFoldDB" id="A0A1M5TXC9"/>
<dbReference type="SUPFAM" id="SSF56436">
    <property type="entry name" value="C-type lectin-like"/>
    <property type="match status" value="1"/>
</dbReference>
<dbReference type="PANTHER" id="PTHR23150">
    <property type="entry name" value="SULFATASE MODIFYING FACTOR 1, 2"/>
    <property type="match status" value="1"/>
</dbReference>
<reference evidence="3 4" key="1">
    <citation type="submission" date="2016-11" db="EMBL/GenBank/DDBJ databases">
        <authorList>
            <person name="Jaros S."/>
            <person name="Januszkiewicz K."/>
            <person name="Wedrychowicz H."/>
        </authorList>
    </citation>
    <scope>NUCLEOTIDE SEQUENCE [LARGE SCALE GENOMIC DNA]</scope>
    <source>
        <strain evidence="3 4">GAS242</strain>
    </source>
</reference>
<sequence length="324" mass="36112">MSRASSLIAFAIVAATIPAFNQLTLAQNAQRIADERSSKSPSASLAAKLLELRFARPLSRNEETTLRPMDHFKECELCPEMVVIPAGQFFMGASDGEAGSTPDERPQHRVSFAQPFSVSRFPVTFSEWDACVAAKGCGYQPGDEDWGRGRRPVISILWEEARDYVSWLSRTTGKTYRLLSEAEREYIARAGTTTAYWWGDLFEPARANCDPANRKLSDTAIGDLEKFNAKTQTLPVESFSPNPWGLYQVHGNVYDWVEDCWNESYDGAPSDGSAWTSGNCERHVLRGGAFSRKPQAARSSARIWFGSSNRLAYMSVRVARALDR</sequence>
<accession>A0A1M5TXC9</accession>
<feature type="chain" id="PRO_5012906431" evidence="1">
    <location>
        <begin position="22"/>
        <end position="324"/>
    </location>
</feature>
<keyword evidence="1" id="KW-0732">Signal</keyword>
<feature type="domain" description="Sulfatase-modifying factor enzyme-like" evidence="2">
    <location>
        <begin position="78"/>
        <end position="320"/>
    </location>
</feature>
<dbReference type="RefSeq" id="WP_244567724.1">
    <property type="nucleotide sequence ID" value="NZ_LT670818.1"/>
</dbReference>
<dbReference type="GO" id="GO:0120147">
    <property type="term" value="F:formylglycine-generating oxidase activity"/>
    <property type="evidence" value="ECO:0007669"/>
    <property type="project" value="TreeGrafter"/>
</dbReference>
<evidence type="ECO:0000313" key="4">
    <source>
        <dbReference type="Proteomes" id="UP000190675"/>
    </source>
</evidence>
<gene>
    <name evidence="3" type="ORF">SAMN05444169_8020</name>
</gene>
<dbReference type="InterPro" id="IPR005532">
    <property type="entry name" value="SUMF_dom"/>
</dbReference>
<dbReference type="InterPro" id="IPR016187">
    <property type="entry name" value="CTDL_fold"/>
</dbReference>
<protein>
    <submittedName>
        <fullName evidence="3">Formylglycine-generating enzyme, required for sulfatase activity, contains SUMF1/FGE domain</fullName>
    </submittedName>
</protein>
<name>A0A1M5TXC9_9BRAD</name>
<dbReference type="Pfam" id="PF03781">
    <property type="entry name" value="FGE-sulfatase"/>
    <property type="match status" value="1"/>
</dbReference>
<dbReference type="Proteomes" id="UP000190675">
    <property type="component" value="Chromosome I"/>
</dbReference>
<evidence type="ECO:0000256" key="1">
    <source>
        <dbReference type="SAM" id="SignalP"/>
    </source>
</evidence>
<evidence type="ECO:0000259" key="2">
    <source>
        <dbReference type="Pfam" id="PF03781"/>
    </source>
</evidence>
<feature type="signal peptide" evidence="1">
    <location>
        <begin position="1"/>
        <end position="21"/>
    </location>
</feature>
<organism evidence="3 4">
    <name type="scientific">Bradyrhizobium erythrophlei</name>
    <dbReference type="NCBI Taxonomy" id="1437360"/>
    <lineage>
        <taxon>Bacteria</taxon>
        <taxon>Pseudomonadati</taxon>
        <taxon>Pseudomonadota</taxon>
        <taxon>Alphaproteobacteria</taxon>
        <taxon>Hyphomicrobiales</taxon>
        <taxon>Nitrobacteraceae</taxon>
        <taxon>Bradyrhizobium</taxon>
    </lineage>
</organism>